<dbReference type="Pfam" id="PF16501">
    <property type="entry name" value="SCAPER_N"/>
    <property type="match status" value="1"/>
</dbReference>
<accession>A0A8W7NZ75</accession>
<dbReference type="PANTHER" id="PTHR31434:SF2">
    <property type="entry name" value="S PHASE CYCLIN A-ASSOCIATED PROTEIN IN THE ENDOPLASMIC RETICULUM"/>
    <property type="match status" value="1"/>
</dbReference>
<proteinExistence type="predicted"/>
<evidence type="ECO:0000313" key="2">
    <source>
        <dbReference type="EnsemblMetazoa" id="ACOM022569-PA.1"/>
    </source>
</evidence>
<dbReference type="EnsemblMetazoa" id="ACOM022569-RA">
    <property type="protein sequence ID" value="ACOM022569-PA.1"/>
    <property type="gene ID" value="ACOM022569"/>
</dbReference>
<evidence type="ECO:0000259" key="1">
    <source>
        <dbReference type="Pfam" id="PF16501"/>
    </source>
</evidence>
<protein>
    <recommendedName>
        <fullName evidence="1">S phase cyclin A-associated protein in the endoplasmic reticulum N-terminal domain-containing protein</fullName>
    </recommendedName>
</protein>
<reference evidence="2" key="1">
    <citation type="submission" date="2022-08" db="UniProtKB">
        <authorList>
            <consortium name="EnsemblMetazoa"/>
        </authorList>
    </citation>
    <scope>IDENTIFICATION</scope>
</reference>
<dbReference type="PANTHER" id="PTHR31434">
    <property type="entry name" value="S PHASE CYCLIN A-ASSOCIATED PROTEIN IN THE ENDOPLASMIC RETICULUM"/>
    <property type="match status" value="1"/>
</dbReference>
<dbReference type="VEuPathDB" id="VectorBase:ACON2_033492"/>
<dbReference type="Proteomes" id="UP000075882">
    <property type="component" value="Unassembled WGS sequence"/>
</dbReference>
<dbReference type="InterPro" id="IPR032446">
    <property type="entry name" value="SCAPER_N"/>
</dbReference>
<dbReference type="AlphaFoldDB" id="A0A8W7NZ75"/>
<feature type="domain" description="S phase cyclin A-associated protein in the endoplasmic reticulum N-terminal" evidence="1">
    <location>
        <begin position="28"/>
        <end position="118"/>
    </location>
</feature>
<organism evidence="2">
    <name type="scientific">Anopheles coluzzii</name>
    <name type="common">African malaria mosquito</name>
    <dbReference type="NCBI Taxonomy" id="1518534"/>
    <lineage>
        <taxon>Eukaryota</taxon>
        <taxon>Metazoa</taxon>
        <taxon>Ecdysozoa</taxon>
        <taxon>Arthropoda</taxon>
        <taxon>Hexapoda</taxon>
        <taxon>Insecta</taxon>
        <taxon>Pterygota</taxon>
        <taxon>Neoptera</taxon>
        <taxon>Endopterygota</taxon>
        <taxon>Diptera</taxon>
        <taxon>Nematocera</taxon>
        <taxon>Culicoidea</taxon>
        <taxon>Culicidae</taxon>
        <taxon>Anophelinae</taxon>
        <taxon>Anopheles</taxon>
    </lineage>
</organism>
<name>A0A8W7NZ75_ANOCL</name>
<sequence length="120" mass="14324">MDNRKFFNQEGKEAKNFYHLSDDGGEPQRRDKKSELQARYWAFLFGNLERSVNEIYLTVECYENLSSCKEAILVLENYIRDFKALAEWFKVSWDYEATPLPQRPHSLAWEVRKSNPVPRE</sequence>